<feature type="active site" description="Nucleophile" evidence="4">
    <location>
        <position position="360"/>
    </location>
</feature>
<dbReference type="Proteomes" id="UP000515570">
    <property type="component" value="Chromosome"/>
</dbReference>
<dbReference type="Pfam" id="PF01938">
    <property type="entry name" value="TRAM"/>
    <property type="match status" value="1"/>
</dbReference>
<dbReference type="Gene3D" id="2.40.50.140">
    <property type="entry name" value="Nucleic acid-binding proteins"/>
    <property type="match status" value="1"/>
</dbReference>
<feature type="binding site" evidence="4">
    <location>
        <position position="333"/>
    </location>
    <ligand>
        <name>S-adenosyl-L-methionine</name>
        <dbReference type="ChEBI" id="CHEBI:59789"/>
    </ligand>
</feature>
<evidence type="ECO:0000256" key="4">
    <source>
        <dbReference type="PROSITE-ProRule" id="PRU01024"/>
    </source>
</evidence>
<dbReference type="InterPro" id="IPR010280">
    <property type="entry name" value="U5_MeTrfase_fam"/>
</dbReference>
<keyword evidence="2 4" id="KW-0808">Transferase</keyword>
<dbReference type="PROSITE" id="PS01230">
    <property type="entry name" value="TRMA_1"/>
    <property type="match status" value="1"/>
</dbReference>
<dbReference type="PROSITE" id="PS50926">
    <property type="entry name" value="TRAM"/>
    <property type="match status" value="1"/>
</dbReference>
<feature type="active site" evidence="5">
    <location>
        <position position="360"/>
    </location>
</feature>
<feature type="binding site" evidence="4">
    <location>
        <position position="269"/>
    </location>
    <ligand>
        <name>S-adenosyl-L-methionine</name>
        <dbReference type="ChEBI" id="CHEBI:59789"/>
    </ligand>
</feature>
<evidence type="ECO:0000259" key="6">
    <source>
        <dbReference type="PROSITE" id="PS50926"/>
    </source>
</evidence>
<gene>
    <name evidence="7" type="ORF">HW450_01435</name>
</gene>
<keyword evidence="8" id="KW-1185">Reference proteome</keyword>
<dbReference type="InterPro" id="IPR012340">
    <property type="entry name" value="NA-bd_OB-fold"/>
</dbReference>
<evidence type="ECO:0000313" key="8">
    <source>
        <dbReference type="Proteomes" id="UP000515570"/>
    </source>
</evidence>
<protein>
    <submittedName>
        <fullName evidence="7">Class I SAM-dependent RNA methyltransferase</fullName>
    </submittedName>
</protein>
<evidence type="ECO:0000313" key="7">
    <source>
        <dbReference type="EMBL" id="QMV85443.1"/>
    </source>
</evidence>
<evidence type="ECO:0000256" key="3">
    <source>
        <dbReference type="ARBA" id="ARBA00022691"/>
    </source>
</evidence>
<dbReference type="InterPro" id="IPR002792">
    <property type="entry name" value="TRAM_dom"/>
</dbReference>
<dbReference type="PANTHER" id="PTHR11061:SF30">
    <property type="entry name" value="TRNA (URACIL(54)-C(5))-METHYLTRANSFERASE"/>
    <property type="match status" value="1"/>
</dbReference>
<evidence type="ECO:0000256" key="2">
    <source>
        <dbReference type="ARBA" id="ARBA00022679"/>
    </source>
</evidence>
<accession>A0A7G5FFQ2</accession>
<name>A0A7G5FFQ2_9CORY</name>
<dbReference type="SUPFAM" id="SSF50249">
    <property type="entry name" value="Nucleic acid-binding proteins"/>
    <property type="match status" value="1"/>
</dbReference>
<keyword evidence="3 4" id="KW-0949">S-adenosyl-L-methionine</keyword>
<dbReference type="PROSITE" id="PS51687">
    <property type="entry name" value="SAM_MT_RNA_M5U"/>
    <property type="match status" value="1"/>
</dbReference>
<feature type="binding site" evidence="4">
    <location>
        <position position="292"/>
    </location>
    <ligand>
        <name>S-adenosyl-L-methionine</name>
        <dbReference type="ChEBI" id="CHEBI:59789"/>
    </ligand>
</feature>
<dbReference type="PANTHER" id="PTHR11061">
    <property type="entry name" value="RNA M5U METHYLTRANSFERASE"/>
    <property type="match status" value="1"/>
</dbReference>
<dbReference type="RefSeq" id="WP_182386265.1">
    <property type="nucleotide sequence ID" value="NZ_CP059833.1"/>
</dbReference>
<keyword evidence="1 4" id="KW-0489">Methyltransferase</keyword>
<dbReference type="EMBL" id="CP059833">
    <property type="protein sequence ID" value="QMV85443.1"/>
    <property type="molecule type" value="Genomic_DNA"/>
</dbReference>
<dbReference type="GO" id="GO:0070475">
    <property type="term" value="P:rRNA base methylation"/>
    <property type="evidence" value="ECO:0007669"/>
    <property type="project" value="TreeGrafter"/>
</dbReference>
<dbReference type="AlphaFoldDB" id="A0A7G5FFQ2"/>
<comment type="similarity">
    <text evidence="4">Belongs to the class I-like SAM-binding methyltransferase superfamily. RNA M5U methyltransferase family.</text>
</comment>
<dbReference type="CDD" id="cd02440">
    <property type="entry name" value="AdoMet_MTases"/>
    <property type="match status" value="1"/>
</dbReference>
<dbReference type="Gene3D" id="3.40.50.150">
    <property type="entry name" value="Vaccinia Virus protein VP39"/>
    <property type="match status" value="1"/>
</dbReference>
<sequence length="403" mass="42800">MTGLTVGEELTLTITAPAHGGEGIARHEGGVVFVRGGLPGDTVTARLYDAKKKFARATITDVVHPASGRVSHRCPAAAQGAGCCDYSTASPELERSLKEEVLRDQLRRIGKLTDLPDIDYVDLAPADGWRTRLRLGVDSQGRAGFRKPQSTDIVVGAQCVQAPEGVLDDILAPDARFTPGAELVVAVDSDGQRAVLETKRAARGRSVSRVIRHVSGPKKLTQRVADTEFRLDPLGFWQAHVAAPEAYTDTVTDWLEPLALSEPTVWDLYGGVGLFVPAILRALAGAHVISVELGPAAARTGSKALAGKAVEFVTGDVGRVVDKLPAPDVVVLDPPRKGAGADVAAAIAAREPAAIVHVGCDPATFARDVAAWNQQGYQLKRLRLFNAFPGTHHSETFGFLTRI</sequence>
<dbReference type="InterPro" id="IPR029063">
    <property type="entry name" value="SAM-dependent_MTases_sf"/>
</dbReference>
<dbReference type="Pfam" id="PF05958">
    <property type="entry name" value="tRNA_U5-meth_tr"/>
    <property type="match status" value="1"/>
</dbReference>
<feature type="domain" description="TRAM" evidence="6">
    <location>
        <begin position="3"/>
        <end position="61"/>
    </location>
</feature>
<dbReference type="InterPro" id="IPR030390">
    <property type="entry name" value="MeTrfase_TrmA_AS"/>
</dbReference>
<reference evidence="7 8" key="1">
    <citation type="submission" date="2020-07" db="EMBL/GenBank/DDBJ databases">
        <title>non toxigenic Corynebacterium sp. nov from a clinical source.</title>
        <authorList>
            <person name="Bernier A.-M."/>
            <person name="Bernard K."/>
        </authorList>
    </citation>
    <scope>NUCLEOTIDE SEQUENCE [LARGE SCALE GENOMIC DNA]</scope>
    <source>
        <strain evidence="8">NML 93-0612</strain>
    </source>
</reference>
<evidence type="ECO:0000256" key="1">
    <source>
        <dbReference type="ARBA" id="ARBA00022603"/>
    </source>
</evidence>
<evidence type="ECO:0000256" key="5">
    <source>
        <dbReference type="PROSITE-ProRule" id="PRU10015"/>
    </source>
</evidence>
<dbReference type="GO" id="GO:0070041">
    <property type="term" value="F:rRNA (uridine-C5-)-methyltransferase activity"/>
    <property type="evidence" value="ECO:0007669"/>
    <property type="project" value="TreeGrafter"/>
</dbReference>
<dbReference type="Gene3D" id="2.40.50.1070">
    <property type="match status" value="1"/>
</dbReference>
<dbReference type="SUPFAM" id="SSF53335">
    <property type="entry name" value="S-adenosyl-L-methionine-dependent methyltransferases"/>
    <property type="match status" value="1"/>
</dbReference>
<proteinExistence type="inferred from homology"/>
<feature type="binding site" evidence="4">
    <location>
        <position position="238"/>
    </location>
    <ligand>
        <name>S-adenosyl-L-methionine</name>
        <dbReference type="ChEBI" id="CHEBI:59789"/>
    </ligand>
</feature>
<organism evidence="7 8">
    <name type="scientific">Corynebacterium hindlerae</name>
    <dbReference type="NCBI Taxonomy" id="699041"/>
    <lineage>
        <taxon>Bacteria</taxon>
        <taxon>Bacillati</taxon>
        <taxon>Actinomycetota</taxon>
        <taxon>Actinomycetes</taxon>
        <taxon>Mycobacteriales</taxon>
        <taxon>Corynebacteriaceae</taxon>
        <taxon>Corynebacterium</taxon>
    </lineage>
</organism>